<dbReference type="AlphaFoldDB" id="Q2G6G4"/>
<dbReference type="SUPFAM" id="SSF48452">
    <property type="entry name" value="TPR-like"/>
    <property type="match status" value="1"/>
</dbReference>
<keyword evidence="4" id="KW-1185">Reference proteome</keyword>
<dbReference type="PANTHER" id="PTHR44858:SF1">
    <property type="entry name" value="UDP-N-ACETYLGLUCOSAMINE--PEPTIDE N-ACETYLGLUCOSAMINYLTRANSFERASE SPINDLY-RELATED"/>
    <property type="match status" value="1"/>
</dbReference>
<dbReference type="InterPro" id="IPR011990">
    <property type="entry name" value="TPR-like_helical_dom_sf"/>
</dbReference>
<organism evidence="3 4">
    <name type="scientific">Novosphingobium aromaticivorans (strain ATCC 700278 / DSM 12444 / CCUG 56034 / CIP 105152 / NBRC 16084 / F199)</name>
    <dbReference type="NCBI Taxonomy" id="279238"/>
    <lineage>
        <taxon>Bacteria</taxon>
        <taxon>Pseudomonadati</taxon>
        <taxon>Pseudomonadota</taxon>
        <taxon>Alphaproteobacteria</taxon>
        <taxon>Sphingomonadales</taxon>
        <taxon>Sphingomonadaceae</taxon>
        <taxon>Novosphingobium</taxon>
    </lineage>
</organism>
<name>Q2G6G4_NOVAD</name>
<dbReference type="RefSeq" id="WP_011445768.1">
    <property type="nucleotide sequence ID" value="NC_007794.1"/>
</dbReference>
<keyword evidence="1" id="KW-0677">Repeat</keyword>
<evidence type="ECO:0000256" key="2">
    <source>
        <dbReference type="ARBA" id="ARBA00022803"/>
    </source>
</evidence>
<dbReference type="PANTHER" id="PTHR44858">
    <property type="entry name" value="TETRATRICOPEPTIDE REPEAT PROTEIN 6"/>
    <property type="match status" value="1"/>
</dbReference>
<gene>
    <name evidence="3" type="ordered locus">Saro_2120</name>
</gene>
<keyword evidence="2" id="KW-0802">TPR repeat</keyword>
<dbReference type="EMBL" id="CP000248">
    <property type="protein sequence ID" value="ABD26559.1"/>
    <property type="molecule type" value="Genomic_DNA"/>
</dbReference>
<dbReference type="InterPro" id="IPR019734">
    <property type="entry name" value="TPR_rpt"/>
</dbReference>
<dbReference type="Proteomes" id="UP000009134">
    <property type="component" value="Chromosome"/>
</dbReference>
<dbReference type="eggNOG" id="COG0457">
    <property type="taxonomic scope" value="Bacteria"/>
</dbReference>
<dbReference type="PROSITE" id="PS51257">
    <property type="entry name" value="PROKAR_LIPOPROTEIN"/>
    <property type="match status" value="1"/>
</dbReference>
<evidence type="ECO:0000313" key="3">
    <source>
        <dbReference type="EMBL" id="ABD26559.1"/>
    </source>
</evidence>
<dbReference type="Pfam" id="PF13429">
    <property type="entry name" value="TPR_15"/>
    <property type="match status" value="1"/>
</dbReference>
<dbReference type="SMART" id="SM00028">
    <property type="entry name" value="TPR"/>
    <property type="match status" value="4"/>
</dbReference>
<accession>Q2G6G4</accession>
<dbReference type="Gene3D" id="1.25.40.10">
    <property type="entry name" value="Tetratricopeptide repeat domain"/>
    <property type="match status" value="2"/>
</dbReference>
<dbReference type="InterPro" id="IPR050498">
    <property type="entry name" value="Ycf3"/>
</dbReference>
<evidence type="ECO:0000256" key="1">
    <source>
        <dbReference type="ARBA" id="ARBA00022737"/>
    </source>
</evidence>
<evidence type="ECO:0000313" key="4">
    <source>
        <dbReference type="Proteomes" id="UP000009134"/>
    </source>
</evidence>
<reference evidence="4" key="1">
    <citation type="submission" date="2006-01" db="EMBL/GenBank/DDBJ databases">
        <title>Complete sequence of Novosphingobium aromaticivorans DSM 12444.</title>
        <authorList>
            <consortium name="US DOE Joint Genome Institute"/>
            <person name="Copeland A."/>
            <person name="Lucas S."/>
            <person name="Lapidus A."/>
            <person name="Barry K."/>
            <person name="Detter J.C."/>
            <person name="Glavina T."/>
            <person name="Hammon N."/>
            <person name="Israni S."/>
            <person name="Pitluck S."/>
            <person name="Chain P."/>
            <person name="Malfatti S."/>
            <person name="Shin M."/>
            <person name="Vergez L."/>
            <person name="Schmutz J."/>
            <person name="Larimer F."/>
            <person name="Land M."/>
            <person name="Kyrpides N."/>
            <person name="Ivanova N."/>
            <person name="Fredrickson J."/>
            <person name="Balkwill D."/>
            <person name="Romine M.F."/>
            <person name="Richardson P."/>
        </authorList>
    </citation>
    <scope>NUCLEOTIDE SEQUENCE [LARGE SCALE GENOMIC DNA]</scope>
    <source>
        <strain evidence="4">ATCC 700278 / DSM 12444 / CCUG 56034 / CIP 105152 / NBRC 16084 / F199</strain>
    </source>
</reference>
<dbReference type="STRING" id="279238.Saro_2120"/>
<protein>
    <submittedName>
        <fullName evidence="3">TPR repeat protein</fullName>
    </submittedName>
</protein>
<sequence>MKNLRGLIVPLVLPFVLAGCGASPEERAERARKAFETHDFRAAQVDIAAALEAKPGDAALIELQARNALALGDGIAAEAALSRLAEGQRPADFAQLMGEAALLRQMPDEALSAIGNDASPSAQRIRALAMLAKGDRATAEAAFAAGAQGASDARLLADYARFSLMGGDVAKARALADRAVKAAPDLIDTLLADAEVSVAQGKLAQALATYDRAAKDWPGNLAALAGKAAVLGDLGRTKDMEAVLASLAEVKGGGQVAYLQARAAAARGDWSTVRSVLQANEKALEGKDEATVLYAQALVALKQPEQARARLQPLLTRNPQSAMIRRELAKAQLAAGDARGAVETMRPFAEVQTADAEDLRLLARAAAASGDPEAAKLAEKAKYPSPQALAATLAQADTAMKQGNWGNAVAAYDRILAVTDGSNALVLNNMAYAQGQLGNSAKALDFAERALKAAPGNASVMDTLGWLLVESGKDKARGLKLLQDAAAKAPGNAAIRQHLDKARQG</sequence>
<proteinExistence type="predicted"/>
<dbReference type="KEGG" id="nar:Saro_2120"/>
<dbReference type="HOGENOM" id="CLU_041538_0_0_5"/>